<keyword evidence="3" id="KW-1185">Reference proteome</keyword>
<dbReference type="EMBL" id="BEZZ01222337">
    <property type="protein sequence ID" value="GCC47995.1"/>
    <property type="molecule type" value="Genomic_DNA"/>
</dbReference>
<dbReference type="AlphaFoldDB" id="A0A401TZE1"/>
<sequence>SIFGEYARARRVDIMLRNDERDPGQTCFISNSAQPSRDDTARTSGGTNAA</sequence>
<organism evidence="2 3">
    <name type="scientific">Chiloscyllium punctatum</name>
    <name type="common">Brownbanded bambooshark</name>
    <name type="synonym">Hemiscyllium punctatum</name>
    <dbReference type="NCBI Taxonomy" id="137246"/>
    <lineage>
        <taxon>Eukaryota</taxon>
        <taxon>Metazoa</taxon>
        <taxon>Chordata</taxon>
        <taxon>Craniata</taxon>
        <taxon>Vertebrata</taxon>
        <taxon>Chondrichthyes</taxon>
        <taxon>Elasmobranchii</taxon>
        <taxon>Galeomorphii</taxon>
        <taxon>Galeoidea</taxon>
        <taxon>Orectolobiformes</taxon>
        <taxon>Hemiscylliidae</taxon>
        <taxon>Chiloscyllium</taxon>
    </lineage>
</organism>
<evidence type="ECO:0000313" key="2">
    <source>
        <dbReference type="EMBL" id="GCC47995.1"/>
    </source>
</evidence>
<evidence type="ECO:0000256" key="1">
    <source>
        <dbReference type="SAM" id="MobiDB-lite"/>
    </source>
</evidence>
<comment type="caution">
    <text evidence="2">The sequence shown here is derived from an EMBL/GenBank/DDBJ whole genome shotgun (WGS) entry which is preliminary data.</text>
</comment>
<dbReference type="Proteomes" id="UP000287033">
    <property type="component" value="Unassembled WGS sequence"/>
</dbReference>
<feature type="non-terminal residue" evidence="2">
    <location>
        <position position="1"/>
    </location>
</feature>
<gene>
    <name evidence="2" type="ORF">chiPu_0031921</name>
</gene>
<protein>
    <submittedName>
        <fullName evidence="2">Uncharacterized protein</fullName>
    </submittedName>
</protein>
<evidence type="ECO:0000313" key="3">
    <source>
        <dbReference type="Proteomes" id="UP000287033"/>
    </source>
</evidence>
<feature type="region of interest" description="Disordered" evidence="1">
    <location>
        <begin position="20"/>
        <end position="50"/>
    </location>
</feature>
<name>A0A401TZE1_CHIPU</name>
<reference evidence="2 3" key="1">
    <citation type="journal article" date="2018" name="Nat. Ecol. Evol.">
        <title>Shark genomes provide insights into elasmobranch evolution and the origin of vertebrates.</title>
        <authorList>
            <person name="Hara Y"/>
            <person name="Yamaguchi K"/>
            <person name="Onimaru K"/>
            <person name="Kadota M"/>
            <person name="Koyanagi M"/>
            <person name="Keeley SD"/>
            <person name="Tatsumi K"/>
            <person name="Tanaka K"/>
            <person name="Motone F"/>
            <person name="Kageyama Y"/>
            <person name="Nozu R"/>
            <person name="Adachi N"/>
            <person name="Nishimura O"/>
            <person name="Nakagawa R"/>
            <person name="Tanegashima C"/>
            <person name="Kiyatake I"/>
            <person name="Matsumoto R"/>
            <person name="Murakumo K"/>
            <person name="Nishida K"/>
            <person name="Terakita A"/>
            <person name="Kuratani S"/>
            <person name="Sato K"/>
            <person name="Hyodo S Kuraku.S."/>
        </authorList>
    </citation>
    <scope>NUCLEOTIDE SEQUENCE [LARGE SCALE GENOMIC DNA]</scope>
</reference>
<proteinExistence type="predicted"/>
<accession>A0A401TZE1</accession>